<keyword evidence="3" id="KW-1185">Reference proteome</keyword>
<feature type="region of interest" description="Disordered" evidence="1">
    <location>
        <begin position="1"/>
        <end position="54"/>
    </location>
</feature>
<proteinExistence type="predicted"/>
<dbReference type="InterPro" id="IPR005186">
    <property type="entry name" value="FlaG"/>
</dbReference>
<dbReference type="PANTHER" id="PTHR37166:SF1">
    <property type="entry name" value="PROTEIN FLAG"/>
    <property type="match status" value="1"/>
</dbReference>
<dbReference type="Pfam" id="PF03646">
    <property type="entry name" value="FlaG"/>
    <property type="match status" value="1"/>
</dbReference>
<dbReference type="SUPFAM" id="SSF160214">
    <property type="entry name" value="FlaG-like"/>
    <property type="match status" value="1"/>
</dbReference>
<keyword evidence="2" id="KW-0969">Cilium</keyword>
<keyword evidence="2" id="KW-0966">Cell projection</keyword>
<dbReference type="Gene3D" id="3.30.160.170">
    <property type="entry name" value="FlaG-like"/>
    <property type="match status" value="1"/>
</dbReference>
<gene>
    <name evidence="2" type="ORF">JOC47_002146</name>
</gene>
<evidence type="ECO:0000313" key="2">
    <source>
        <dbReference type="EMBL" id="MBM7557280.1"/>
    </source>
</evidence>
<dbReference type="InterPro" id="IPR035924">
    <property type="entry name" value="FlaG-like_sf"/>
</dbReference>
<dbReference type="RefSeq" id="WP_204702041.1">
    <property type="nucleotide sequence ID" value="NZ_JAFBDQ010000011.1"/>
</dbReference>
<feature type="compositionally biased region" description="Basic and acidic residues" evidence="1">
    <location>
        <begin position="33"/>
        <end position="54"/>
    </location>
</feature>
<dbReference type="EMBL" id="JAFBDQ010000011">
    <property type="protein sequence ID" value="MBM7557280.1"/>
    <property type="molecule type" value="Genomic_DNA"/>
</dbReference>
<protein>
    <submittedName>
        <fullName evidence="2">Flagellar protein FlaG</fullName>
    </submittedName>
</protein>
<sequence>MNISELSSQAVNNVDSQQSNVSQSEKTVAQEQLQKEKDKVEKRNEEKAEELSQKEFKKVTEKLNETVQTFHEDLQFQIHEETDIMMAKLVNTKKHETIKEMPPKDMLDMLGQIKKMVGLIIDEKI</sequence>
<keyword evidence="2" id="KW-0282">Flagellum</keyword>
<evidence type="ECO:0000313" key="3">
    <source>
        <dbReference type="Proteomes" id="UP000774000"/>
    </source>
</evidence>
<feature type="compositionally biased region" description="Low complexity" evidence="1">
    <location>
        <begin position="7"/>
        <end position="24"/>
    </location>
</feature>
<dbReference type="Proteomes" id="UP000774000">
    <property type="component" value="Unassembled WGS sequence"/>
</dbReference>
<evidence type="ECO:0000256" key="1">
    <source>
        <dbReference type="SAM" id="MobiDB-lite"/>
    </source>
</evidence>
<dbReference type="PANTHER" id="PTHR37166">
    <property type="entry name" value="PROTEIN FLAG"/>
    <property type="match status" value="1"/>
</dbReference>
<reference evidence="2" key="1">
    <citation type="submission" date="2021-01" db="EMBL/GenBank/DDBJ databases">
        <title>Genomic Encyclopedia of Type Strains, Phase IV (KMG-IV): sequencing the most valuable type-strain genomes for metagenomic binning, comparative biology and taxonomic classification.</title>
        <authorList>
            <person name="Goeker M."/>
        </authorList>
    </citation>
    <scope>NUCLEOTIDE SEQUENCE</scope>
    <source>
        <strain evidence="2">DSM 23230</strain>
    </source>
</reference>
<accession>A0A938XXU6</accession>
<dbReference type="AlphaFoldDB" id="A0A938XXU6"/>
<comment type="caution">
    <text evidence="2">The sequence shown here is derived from an EMBL/GenBank/DDBJ whole genome shotgun (WGS) entry which is preliminary data.</text>
</comment>
<name>A0A938XXU6_9FIRM</name>
<organism evidence="2 3">
    <name type="scientific">Halanaerobacter jeridensis</name>
    <dbReference type="NCBI Taxonomy" id="706427"/>
    <lineage>
        <taxon>Bacteria</taxon>
        <taxon>Bacillati</taxon>
        <taxon>Bacillota</taxon>
        <taxon>Clostridia</taxon>
        <taxon>Halanaerobiales</taxon>
        <taxon>Halobacteroidaceae</taxon>
        <taxon>Halanaerobacter</taxon>
    </lineage>
</organism>